<evidence type="ECO:0000313" key="2">
    <source>
        <dbReference type="EMBL" id="SCL91336.1"/>
    </source>
</evidence>
<gene>
    <name evidence="2" type="ORF">PCHAJ_000531000</name>
</gene>
<dbReference type="NCBIfam" id="TIGR01599">
    <property type="entry name" value="PYST-A"/>
    <property type="match status" value="1"/>
</dbReference>
<feature type="signal peptide" evidence="1">
    <location>
        <begin position="1"/>
        <end position="25"/>
    </location>
</feature>
<reference evidence="2" key="1">
    <citation type="submission" date="2016-08" db="EMBL/GenBank/DDBJ databases">
        <authorList>
            <consortium name="Pathogen Informatics"/>
        </authorList>
    </citation>
    <scope>NUCLEOTIDE SEQUENCE</scope>
    <source>
        <strain evidence="2">AJ</strain>
    </source>
</reference>
<feature type="chain" id="PRO_5008750005" evidence="1">
    <location>
        <begin position="26"/>
        <end position="288"/>
    </location>
</feature>
<protein>
    <submittedName>
        <fullName evidence="2">Fam-a protein</fullName>
    </submittedName>
</protein>
<organism evidence="2">
    <name type="scientific">Plasmodium chabaudi chabaudi</name>
    <dbReference type="NCBI Taxonomy" id="31271"/>
    <lineage>
        <taxon>Eukaryota</taxon>
        <taxon>Sar</taxon>
        <taxon>Alveolata</taxon>
        <taxon>Apicomplexa</taxon>
        <taxon>Aconoidasida</taxon>
        <taxon>Haemosporida</taxon>
        <taxon>Plasmodiidae</taxon>
        <taxon>Plasmodium</taxon>
        <taxon>Plasmodium (Vinckeia)</taxon>
    </lineage>
</organism>
<evidence type="ECO:0000256" key="1">
    <source>
        <dbReference type="SAM" id="SignalP"/>
    </source>
</evidence>
<keyword evidence="1" id="KW-0732">Signal</keyword>
<accession>A0A1C6WQH3</accession>
<dbReference type="AlphaFoldDB" id="A0A1C6WQH3"/>
<dbReference type="Proteomes" id="UP000507163">
    <property type="component" value="Unassembled WGS sequence"/>
</dbReference>
<name>A0A1C6WQH3_PLACU</name>
<dbReference type="SUPFAM" id="SSF55961">
    <property type="entry name" value="Bet v1-like"/>
    <property type="match status" value="1"/>
</dbReference>
<sequence length="288" mass="32387">MNKLYIKVALALLCIAGYMQNVAFASETSADVATTDSPRQKNIHIENAIYQYPNGQKYLDGDEVLLSIEHVNQASILLQKLSATGVNDYSAYSTENKNCTIYSKKVGNMDIGRLHVTIPSASKYNDLLEKIWDFDGKRKSDSNIIRGIVSREYWNTLCLFEKQSVDPNYTPPIKKYALGSIFRKSSDTTVIVCPSRTINDDTEIDKETDMKEVYFNLKAIETDIDPEDALTKLGANISGFVIKKGNDDQVHVTYINAVYDVSNSTESIHNKRERGLTYANILSLVQRI</sequence>
<proteinExistence type="predicted"/>
<dbReference type="InterPro" id="IPR006486">
    <property type="entry name" value="PYST_A"/>
</dbReference>
<dbReference type="EMBL" id="FMIL01000359">
    <property type="protein sequence ID" value="SCL91336.1"/>
    <property type="molecule type" value="Genomic_DNA"/>
</dbReference>